<dbReference type="OrthoDB" id="784738at2759"/>
<proteinExistence type="predicted"/>
<accession>A0A8S0T4E3</accession>
<protein>
    <submittedName>
        <fullName evidence="3">Uncharacterized protein</fullName>
    </submittedName>
</protein>
<evidence type="ECO:0000256" key="2">
    <source>
        <dbReference type="SAM" id="Phobius"/>
    </source>
</evidence>
<gene>
    <name evidence="3" type="ORF">OLEA9_A064872</name>
</gene>
<dbReference type="EMBL" id="CACTIH010005625">
    <property type="protein sequence ID" value="CAA2999246.1"/>
    <property type="molecule type" value="Genomic_DNA"/>
</dbReference>
<sequence>MAYFLCFFQGLKPWIAVFLSFSGNGVLWVSITTFALICLPTLIFTSWKQKPSPLVQEKSSSISSECSADVIEVESVEAENDPIMQINLEKDDKEPDDREEYLVRSSQDLYSESDIASMDQYSTSSEDSDRTNYSGQKQPDCSDDSMSDEEGLIEIAIPSGQYLSPEKEVKKKRLTDFSQEAKFQSIPLEFLAEINEMNEEDNLIEIDIYMGSIKCSRFAI</sequence>
<dbReference type="PANTHER" id="PTHR35708">
    <property type="entry name" value="GB|AAD25831.1"/>
    <property type="match status" value="1"/>
</dbReference>
<comment type="caution">
    <text evidence="3">The sequence shown here is derived from an EMBL/GenBank/DDBJ whole genome shotgun (WGS) entry which is preliminary data.</text>
</comment>
<organism evidence="3 4">
    <name type="scientific">Olea europaea subsp. europaea</name>
    <dbReference type="NCBI Taxonomy" id="158383"/>
    <lineage>
        <taxon>Eukaryota</taxon>
        <taxon>Viridiplantae</taxon>
        <taxon>Streptophyta</taxon>
        <taxon>Embryophyta</taxon>
        <taxon>Tracheophyta</taxon>
        <taxon>Spermatophyta</taxon>
        <taxon>Magnoliopsida</taxon>
        <taxon>eudicotyledons</taxon>
        <taxon>Gunneridae</taxon>
        <taxon>Pentapetalae</taxon>
        <taxon>asterids</taxon>
        <taxon>lamiids</taxon>
        <taxon>Lamiales</taxon>
        <taxon>Oleaceae</taxon>
        <taxon>Oleeae</taxon>
        <taxon>Olea</taxon>
    </lineage>
</organism>
<evidence type="ECO:0000313" key="3">
    <source>
        <dbReference type="EMBL" id="CAA2999246.1"/>
    </source>
</evidence>
<keyword evidence="2" id="KW-0812">Transmembrane</keyword>
<evidence type="ECO:0000256" key="1">
    <source>
        <dbReference type="SAM" id="MobiDB-lite"/>
    </source>
</evidence>
<keyword evidence="2" id="KW-1133">Transmembrane helix</keyword>
<name>A0A8S0T4E3_OLEEU</name>
<dbReference type="PANTHER" id="PTHR35708:SF3">
    <property type="entry name" value="GB|AAD25831.1"/>
    <property type="match status" value="1"/>
</dbReference>
<keyword evidence="4" id="KW-1185">Reference proteome</keyword>
<dbReference type="Gramene" id="OE9A064872T1">
    <property type="protein sequence ID" value="OE9A064872C1"/>
    <property type="gene ID" value="OE9A064872"/>
</dbReference>
<dbReference type="Proteomes" id="UP000594638">
    <property type="component" value="Unassembled WGS sequence"/>
</dbReference>
<keyword evidence="2" id="KW-0472">Membrane</keyword>
<feature type="region of interest" description="Disordered" evidence="1">
    <location>
        <begin position="114"/>
        <end position="148"/>
    </location>
</feature>
<feature type="transmembrane region" description="Helical" evidence="2">
    <location>
        <begin position="26"/>
        <end position="47"/>
    </location>
</feature>
<evidence type="ECO:0000313" key="4">
    <source>
        <dbReference type="Proteomes" id="UP000594638"/>
    </source>
</evidence>
<dbReference type="AlphaFoldDB" id="A0A8S0T4E3"/>
<reference evidence="3 4" key="1">
    <citation type="submission" date="2019-12" db="EMBL/GenBank/DDBJ databases">
        <authorList>
            <person name="Alioto T."/>
            <person name="Alioto T."/>
            <person name="Gomez Garrido J."/>
        </authorList>
    </citation>
    <scope>NUCLEOTIDE SEQUENCE [LARGE SCALE GENOMIC DNA]</scope>
</reference>
<feature type="compositionally biased region" description="Polar residues" evidence="1">
    <location>
        <begin position="119"/>
        <end position="139"/>
    </location>
</feature>